<feature type="compositionally biased region" description="Basic and acidic residues" evidence="1">
    <location>
        <begin position="585"/>
        <end position="598"/>
    </location>
</feature>
<name>A0ABQ9Y485_9EUKA</name>
<feature type="region of interest" description="Disordered" evidence="1">
    <location>
        <begin position="580"/>
        <end position="634"/>
    </location>
</feature>
<feature type="compositionally biased region" description="Basic and acidic residues" evidence="1">
    <location>
        <begin position="66"/>
        <end position="76"/>
    </location>
</feature>
<gene>
    <name evidence="2" type="ORF">BLNAU_6585</name>
</gene>
<sequence>MSKSILGRLDLVGPKLWSGRGAADQSQWEAKSNLYSRPRPKQKNPDEEIDIDKLQKIAGRTIRLPRNTEDKSDVQKTRSHSASRPTSSRSPPPLTRSHSPPTSASPRGRHRKNLTQSVTDSMSNTASIKESYIHPSSVVGTSSFLAPERPDIASSDTPAPSAYTPKYSFRDPEQFNSHRSQHHISPAFSSPSRLTSTITHTLRPEQGLKAATLYNLPVTSREYTTRSRSLERNEPTNRATERTLQMETGSMTDRSQAPLRQSSVFKSTTVIHEPLKKNSDTRQFFFLSHDTNSEVSSTRPRTVSLPLPRAGRDNAPRGRGEITMTDKMYEVRHSAIRPHIPVLSSFGQESGRPDSDRVGCGADGNYDPKDGSLSKRRRQTNVLIGTGMGTPFASIRNQTNSTMHSTETERYMDYDQMLRQKGRRPHPGLSFGTPSNQDTYRRMLKKTSHPLDTVDDYGNPLPNEVYDTSLSQTKEHHYSQVPFGHGGAHIVSMPNEGLTSDLDYQPDVTAGFTKNVPVSRSLVRGWDNLNQSLTKPGSTLTQNMTLPESLTHSTLISPSKSNFALISSGRVQHVNTADFNQISREQADPNRYNDKPVDRQYNTKASERQTKPRMPVPAPFHGYTSRKKTPVSHTQNTQLMQDLIYDPRHTAIDKHVAECQFGYSNGLNHQMEEKQEAVRGFSQNPDDVGFYDVNLKWVKKRIPQQRIMPEKQYIVLD</sequence>
<accession>A0ABQ9Y485</accession>
<proteinExistence type="predicted"/>
<comment type="caution">
    <text evidence="2">The sequence shown here is derived from an EMBL/GenBank/DDBJ whole genome shotgun (WGS) entry which is preliminary data.</text>
</comment>
<dbReference type="Proteomes" id="UP001281761">
    <property type="component" value="Unassembled WGS sequence"/>
</dbReference>
<feature type="region of interest" description="Disordered" evidence="1">
    <location>
        <begin position="344"/>
        <end position="373"/>
    </location>
</feature>
<feature type="compositionally biased region" description="Basic and acidic residues" evidence="1">
    <location>
        <begin position="43"/>
        <end position="55"/>
    </location>
</feature>
<feature type="region of interest" description="Disordered" evidence="1">
    <location>
        <begin position="149"/>
        <end position="193"/>
    </location>
</feature>
<protein>
    <submittedName>
        <fullName evidence="2">Uncharacterized protein</fullName>
    </submittedName>
</protein>
<feature type="compositionally biased region" description="Polar residues" evidence="1">
    <location>
        <begin position="24"/>
        <end position="35"/>
    </location>
</feature>
<feature type="compositionally biased region" description="Low complexity" evidence="1">
    <location>
        <begin position="80"/>
        <end position="102"/>
    </location>
</feature>
<evidence type="ECO:0000313" key="3">
    <source>
        <dbReference type="Proteomes" id="UP001281761"/>
    </source>
</evidence>
<evidence type="ECO:0000256" key="1">
    <source>
        <dbReference type="SAM" id="MobiDB-lite"/>
    </source>
</evidence>
<feature type="compositionally biased region" description="Basic and acidic residues" evidence="1">
    <location>
        <begin position="310"/>
        <end position="320"/>
    </location>
</feature>
<keyword evidence="3" id="KW-1185">Reference proteome</keyword>
<organism evidence="2 3">
    <name type="scientific">Blattamonas nauphoetae</name>
    <dbReference type="NCBI Taxonomy" id="2049346"/>
    <lineage>
        <taxon>Eukaryota</taxon>
        <taxon>Metamonada</taxon>
        <taxon>Preaxostyla</taxon>
        <taxon>Oxymonadida</taxon>
        <taxon>Blattamonas</taxon>
    </lineage>
</organism>
<feature type="region of interest" description="Disordered" evidence="1">
    <location>
        <begin position="295"/>
        <end position="320"/>
    </location>
</feature>
<feature type="region of interest" description="Disordered" evidence="1">
    <location>
        <begin position="1"/>
        <end position="122"/>
    </location>
</feature>
<dbReference type="EMBL" id="JARBJD010000037">
    <property type="protein sequence ID" value="KAK2958551.1"/>
    <property type="molecule type" value="Genomic_DNA"/>
</dbReference>
<evidence type="ECO:0000313" key="2">
    <source>
        <dbReference type="EMBL" id="KAK2958551.1"/>
    </source>
</evidence>
<reference evidence="2 3" key="1">
    <citation type="journal article" date="2022" name="bioRxiv">
        <title>Genomics of Preaxostyla Flagellates Illuminates Evolutionary Transitions and the Path Towards Mitochondrial Loss.</title>
        <authorList>
            <person name="Novak L.V.F."/>
            <person name="Treitli S.C."/>
            <person name="Pyrih J."/>
            <person name="Halakuc P."/>
            <person name="Pipaliya S.V."/>
            <person name="Vacek V."/>
            <person name="Brzon O."/>
            <person name="Soukal P."/>
            <person name="Eme L."/>
            <person name="Dacks J.B."/>
            <person name="Karnkowska A."/>
            <person name="Elias M."/>
            <person name="Hampl V."/>
        </authorList>
    </citation>
    <scope>NUCLEOTIDE SEQUENCE [LARGE SCALE GENOMIC DNA]</scope>
    <source>
        <strain evidence="2">NAU3</strain>
        <tissue evidence="2">Gut</tissue>
    </source>
</reference>